<dbReference type="RefSeq" id="WP_347309016.1">
    <property type="nucleotide sequence ID" value="NZ_JBAJEX010000012.1"/>
</dbReference>
<feature type="domain" description="Exonuclease" evidence="1">
    <location>
        <begin position="42"/>
        <end position="210"/>
    </location>
</feature>
<keyword evidence="2" id="KW-0269">Exonuclease</keyword>
<dbReference type="InterPro" id="IPR013520">
    <property type="entry name" value="Ribonucl_H"/>
</dbReference>
<evidence type="ECO:0000313" key="2">
    <source>
        <dbReference type="EMBL" id="MEO1767905.1"/>
    </source>
</evidence>
<keyword evidence="2" id="KW-0378">Hydrolase</keyword>
<keyword evidence="2" id="KW-0540">Nuclease</keyword>
<gene>
    <name evidence="2" type="ORF">V6E02_11855</name>
</gene>
<dbReference type="Gene3D" id="3.30.420.10">
    <property type="entry name" value="Ribonuclease H-like superfamily/Ribonuclease H"/>
    <property type="match status" value="1"/>
</dbReference>
<dbReference type="EMBL" id="JBAJEX010000012">
    <property type="protein sequence ID" value="MEO1767905.1"/>
    <property type="molecule type" value="Genomic_DNA"/>
</dbReference>
<protein>
    <submittedName>
        <fullName evidence="2">3'-5' exonuclease</fullName>
    </submittedName>
</protein>
<accession>A0ABV0EGW1</accession>
<dbReference type="Pfam" id="PF00929">
    <property type="entry name" value="RNase_T"/>
    <property type="match status" value="1"/>
</dbReference>
<dbReference type="GO" id="GO:0004527">
    <property type="term" value="F:exonuclease activity"/>
    <property type="evidence" value="ECO:0007669"/>
    <property type="project" value="UniProtKB-KW"/>
</dbReference>
<dbReference type="SMART" id="SM00479">
    <property type="entry name" value="EXOIII"/>
    <property type="match status" value="1"/>
</dbReference>
<dbReference type="SUPFAM" id="SSF53098">
    <property type="entry name" value="Ribonuclease H-like"/>
    <property type="match status" value="1"/>
</dbReference>
<comment type="caution">
    <text evidence="2">The sequence shown here is derived from an EMBL/GenBank/DDBJ whole genome shotgun (WGS) entry which is preliminary data.</text>
</comment>
<dbReference type="InterPro" id="IPR012337">
    <property type="entry name" value="RNaseH-like_sf"/>
</dbReference>
<keyword evidence="3" id="KW-1185">Reference proteome</keyword>
<organism evidence="2 3">
    <name type="scientific">Thiobacter aerophilum</name>
    <dbReference type="NCBI Taxonomy" id="3121275"/>
    <lineage>
        <taxon>Bacteria</taxon>
        <taxon>Pseudomonadati</taxon>
        <taxon>Pseudomonadota</taxon>
        <taxon>Betaproteobacteria</taxon>
        <taxon>Burkholderiales</taxon>
        <taxon>Thiobacteraceae</taxon>
        <taxon>Thiobacter</taxon>
    </lineage>
</organism>
<evidence type="ECO:0000313" key="3">
    <source>
        <dbReference type="Proteomes" id="UP001482231"/>
    </source>
</evidence>
<name>A0ABV0EGW1_9BURK</name>
<sequence length="240" mass="26624">MDLFGWLRRLTAPALDPIHRARLAAWQRRPAVDRHRPFAALRWVVVDVESSGLDVWHDRLISIGAVALAGEVLALGDSLEVVLQQEEVSGTANILVHGIGGTAQRAGLPPPEALLRFLEYTGRDPLVAFHAAFDVIMIWRALRDTLGLRWKPVVLDLADLLPALFPALGLRTLDEWLAYFSIDHYARHQALSDAYATAQLMQVALARAREQGYGDLATLLRLARDQRALARFGRAGIFVS</sequence>
<dbReference type="InterPro" id="IPR036397">
    <property type="entry name" value="RNaseH_sf"/>
</dbReference>
<dbReference type="CDD" id="cd06127">
    <property type="entry name" value="DEDDh"/>
    <property type="match status" value="1"/>
</dbReference>
<reference evidence="2 3" key="1">
    <citation type="submission" date="2024-02" db="EMBL/GenBank/DDBJ databases">
        <title>New thermophilic sulfur-oxidizing bacteria from a hot springs of the Uzon caldera (Kamchatka, Russia).</title>
        <authorList>
            <person name="Dukat A.M."/>
            <person name="Elcheninov A.G."/>
            <person name="Frolov E.N."/>
        </authorList>
    </citation>
    <scope>NUCLEOTIDE SEQUENCE [LARGE SCALE GENOMIC DNA]</scope>
    <source>
        <strain evidence="2 3">AK1</strain>
    </source>
</reference>
<evidence type="ECO:0000259" key="1">
    <source>
        <dbReference type="SMART" id="SM00479"/>
    </source>
</evidence>
<proteinExistence type="predicted"/>
<dbReference type="Proteomes" id="UP001482231">
    <property type="component" value="Unassembled WGS sequence"/>
</dbReference>